<protein>
    <submittedName>
        <fullName evidence="1">Uncharacterized protein</fullName>
    </submittedName>
</protein>
<proteinExistence type="predicted"/>
<organism evidence="1 2">
    <name type="scientific">Scophthalmus maximus</name>
    <name type="common">Turbot</name>
    <name type="synonym">Psetta maxima</name>
    <dbReference type="NCBI Taxonomy" id="52904"/>
    <lineage>
        <taxon>Eukaryota</taxon>
        <taxon>Metazoa</taxon>
        <taxon>Chordata</taxon>
        <taxon>Craniata</taxon>
        <taxon>Vertebrata</taxon>
        <taxon>Euteleostomi</taxon>
        <taxon>Actinopterygii</taxon>
        <taxon>Neopterygii</taxon>
        <taxon>Teleostei</taxon>
        <taxon>Neoteleostei</taxon>
        <taxon>Acanthomorphata</taxon>
        <taxon>Carangaria</taxon>
        <taxon>Pleuronectiformes</taxon>
        <taxon>Pleuronectoidei</taxon>
        <taxon>Scophthalmidae</taxon>
        <taxon>Scophthalmus</taxon>
    </lineage>
</organism>
<feature type="non-terminal residue" evidence="1">
    <location>
        <position position="49"/>
    </location>
</feature>
<accession>A0A2U9B4D7</accession>
<dbReference type="AlphaFoldDB" id="A0A2U9B4D7"/>
<dbReference type="EMBL" id="CP026245">
    <property type="protein sequence ID" value="AWO98766.1"/>
    <property type="molecule type" value="Genomic_DNA"/>
</dbReference>
<evidence type="ECO:0000313" key="2">
    <source>
        <dbReference type="Proteomes" id="UP000246464"/>
    </source>
</evidence>
<feature type="non-terminal residue" evidence="1">
    <location>
        <position position="1"/>
    </location>
</feature>
<keyword evidence="2" id="KW-1185">Reference proteome</keyword>
<name>A0A2U9B4D7_SCOMX</name>
<dbReference type="Proteomes" id="UP000246464">
    <property type="component" value="Chromosome 3"/>
</dbReference>
<reference evidence="1 2" key="1">
    <citation type="submission" date="2017-12" db="EMBL/GenBank/DDBJ databases">
        <title>Integrating genomic resources of turbot (Scophthalmus maximus) in depth evaluation of genetic and physical mapping variation across individuals.</title>
        <authorList>
            <person name="Martinez P."/>
        </authorList>
    </citation>
    <scope>NUCLEOTIDE SEQUENCE [LARGE SCALE GENOMIC DNA]</scope>
</reference>
<gene>
    <name evidence="1" type="ORF">SMAX5B_015211</name>
</gene>
<sequence length="49" mass="5109">PGDGLLSLAITFAEHAGEMYPAVSFVISLGSLSRRTKLPSHIPTALTAN</sequence>
<evidence type="ECO:0000313" key="1">
    <source>
        <dbReference type="EMBL" id="AWO98766.1"/>
    </source>
</evidence>